<comment type="similarity">
    <text evidence="2">Belongs to the ribonucleoside diphosphate reductase small chain family.</text>
</comment>
<dbReference type="PROSITE" id="PS00368">
    <property type="entry name" value="RIBORED_SMALL"/>
    <property type="match status" value="1"/>
</dbReference>
<comment type="caution">
    <text evidence="8">The sequence shown here is derived from an EMBL/GenBank/DDBJ whole genome shotgun (WGS) entry which is preliminary data.</text>
</comment>
<accession>A0A9J6C4S1</accession>
<proteinExistence type="inferred from homology"/>
<keyword evidence="9" id="KW-1185">Reference proteome</keyword>
<dbReference type="AlphaFoldDB" id="A0A9J6C4S1"/>
<dbReference type="InterPro" id="IPR030475">
    <property type="entry name" value="RNR_small_AS"/>
</dbReference>
<evidence type="ECO:0000313" key="8">
    <source>
        <dbReference type="EMBL" id="KAG5676811.1"/>
    </source>
</evidence>
<dbReference type="OrthoDB" id="10248373at2759"/>
<dbReference type="Pfam" id="PF00268">
    <property type="entry name" value="Ribonuc_red_sm"/>
    <property type="match status" value="1"/>
</dbReference>
<dbReference type="InterPro" id="IPR012348">
    <property type="entry name" value="RNR-like"/>
</dbReference>
<dbReference type="FunFam" id="1.10.620.20:FF:000004">
    <property type="entry name" value="Ribonucleoside-diphosphate reductase subunit M2 B"/>
    <property type="match status" value="1"/>
</dbReference>
<dbReference type="SUPFAM" id="SSF47240">
    <property type="entry name" value="Ferritin-like"/>
    <property type="match status" value="1"/>
</dbReference>
<dbReference type="Proteomes" id="UP001107558">
    <property type="component" value="Chromosome 2"/>
</dbReference>
<reference evidence="8" key="1">
    <citation type="submission" date="2021-03" db="EMBL/GenBank/DDBJ databases">
        <title>Chromosome level genome of the anhydrobiotic midge Polypedilum vanderplanki.</title>
        <authorList>
            <person name="Yoshida Y."/>
            <person name="Kikawada T."/>
            <person name="Gusev O."/>
        </authorList>
    </citation>
    <scope>NUCLEOTIDE SEQUENCE</scope>
    <source>
        <strain evidence="8">NIAS01</strain>
        <tissue evidence="8">Whole body or cell culture</tissue>
    </source>
</reference>
<dbReference type="GO" id="GO:0005829">
    <property type="term" value="C:cytosol"/>
    <property type="evidence" value="ECO:0007669"/>
    <property type="project" value="TreeGrafter"/>
</dbReference>
<dbReference type="CDD" id="cd01049">
    <property type="entry name" value="RNRR2"/>
    <property type="match status" value="1"/>
</dbReference>
<dbReference type="Gene3D" id="1.10.620.20">
    <property type="entry name" value="Ribonucleotide Reductase, subunit A"/>
    <property type="match status" value="1"/>
</dbReference>
<evidence type="ECO:0000256" key="7">
    <source>
        <dbReference type="ARBA" id="ARBA00023116"/>
    </source>
</evidence>
<keyword evidence="6" id="KW-0408">Iron</keyword>
<dbReference type="GO" id="GO:0004748">
    <property type="term" value="F:ribonucleoside-diphosphate reductase activity, thioredoxin disulfide as acceptor"/>
    <property type="evidence" value="ECO:0007669"/>
    <property type="project" value="UniProtKB-EC"/>
</dbReference>
<keyword evidence="7" id="KW-0215">Deoxyribonucleotide synthesis</keyword>
<dbReference type="InterPro" id="IPR000358">
    <property type="entry name" value="RNR_small_fam"/>
</dbReference>
<dbReference type="InterPro" id="IPR033909">
    <property type="entry name" value="RNR_small"/>
</dbReference>
<dbReference type="GO" id="GO:0009263">
    <property type="term" value="P:deoxyribonucleotide biosynthetic process"/>
    <property type="evidence" value="ECO:0007669"/>
    <property type="project" value="UniProtKB-KW"/>
</dbReference>
<keyword evidence="4" id="KW-0479">Metal-binding</keyword>
<dbReference type="GO" id="GO:0046872">
    <property type="term" value="F:metal ion binding"/>
    <property type="evidence" value="ECO:0007669"/>
    <property type="project" value="UniProtKB-KW"/>
</dbReference>
<evidence type="ECO:0000256" key="6">
    <source>
        <dbReference type="ARBA" id="ARBA00023004"/>
    </source>
</evidence>
<protein>
    <recommendedName>
        <fullName evidence="3">ribonucleoside-diphosphate reductase</fullName>
        <ecNumber evidence="3">1.17.4.1</ecNumber>
    </recommendedName>
</protein>
<dbReference type="EMBL" id="JADBJN010000002">
    <property type="protein sequence ID" value="KAG5676811.1"/>
    <property type="molecule type" value="Genomic_DNA"/>
</dbReference>
<evidence type="ECO:0000256" key="4">
    <source>
        <dbReference type="ARBA" id="ARBA00022723"/>
    </source>
</evidence>
<keyword evidence="5" id="KW-0560">Oxidoreductase</keyword>
<evidence type="ECO:0000256" key="3">
    <source>
        <dbReference type="ARBA" id="ARBA00012274"/>
    </source>
</evidence>
<organism evidence="8 9">
    <name type="scientific">Polypedilum vanderplanki</name>
    <name type="common">Sleeping chironomid midge</name>
    <dbReference type="NCBI Taxonomy" id="319348"/>
    <lineage>
        <taxon>Eukaryota</taxon>
        <taxon>Metazoa</taxon>
        <taxon>Ecdysozoa</taxon>
        <taxon>Arthropoda</taxon>
        <taxon>Hexapoda</taxon>
        <taxon>Insecta</taxon>
        <taxon>Pterygota</taxon>
        <taxon>Neoptera</taxon>
        <taxon>Endopterygota</taxon>
        <taxon>Diptera</taxon>
        <taxon>Nematocera</taxon>
        <taxon>Chironomoidea</taxon>
        <taxon>Chironomidae</taxon>
        <taxon>Chironominae</taxon>
        <taxon>Polypedilum</taxon>
        <taxon>Polypedilum</taxon>
    </lineage>
</organism>
<dbReference type="EC" id="1.17.4.1" evidence="3"/>
<dbReference type="PANTHER" id="PTHR23409:SF18">
    <property type="entry name" value="RIBONUCLEOSIDE-DIPHOSPHATE REDUCTASE SUBUNIT M2"/>
    <property type="match status" value="1"/>
</dbReference>
<comment type="cofactor">
    <cofactor evidence="1">
        <name>Fe cation</name>
        <dbReference type="ChEBI" id="CHEBI:24875"/>
    </cofactor>
</comment>
<evidence type="ECO:0000256" key="2">
    <source>
        <dbReference type="ARBA" id="ARBA00009303"/>
    </source>
</evidence>
<dbReference type="InterPro" id="IPR009078">
    <property type="entry name" value="Ferritin-like_SF"/>
</dbReference>
<gene>
    <name evidence="8" type="ORF">PVAND_006619</name>
</gene>
<name>A0A9J6C4S1_POLVA</name>
<evidence type="ECO:0000313" key="9">
    <source>
        <dbReference type="Proteomes" id="UP001107558"/>
    </source>
</evidence>
<sequence length="409" mass="47143">MSLIKIVQEKENNIADTMEKFSLKSPRKVLTENEVNLPSKLPKLLKGMDDGSQGTENKEADLSKVIKSEEAQVGAIAHKKSTYNFDPSLEPLLRDNPRRFVIFPIEYSDIWQMYKKAEASFWTVEEVDLSKDMNDWNNLKDCERHFISHVLAFFAASDGIVNENLVERFSQEVQVTEARCFYGFQIAMENVHSEMYSLLIETYVRDSKEREFLFNAIQTLPCVKKKADWAMNWISSKNANFGERIIAFASVEGIFFSGSFAAIFWLKKHGLIPGLTFSNELISRDEGLHCDFACLMFKHLVQKPPKERIIEIISEAVKIEQEFLTDALPVNMLGMNCDLMSQYIEFVADRLLVELGVEKIYNTKNPFSFMEFISLEGKTNFFEKKVGEYQKYGVMSSRKDHVFTLDADF</sequence>
<dbReference type="PANTHER" id="PTHR23409">
    <property type="entry name" value="RIBONUCLEOSIDE-DIPHOSPHATE REDUCTASE SMALL CHAIN"/>
    <property type="match status" value="1"/>
</dbReference>
<evidence type="ECO:0000256" key="5">
    <source>
        <dbReference type="ARBA" id="ARBA00023002"/>
    </source>
</evidence>
<evidence type="ECO:0000256" key="1">
    <source>
        <dbReference type="ARBA" id="ARBA00001962"/>
    </source>
</evidence>